<accession>A0AAP0BTT6</accession>
<dbReference type="InterPro" id="IPR016039">
    <property type="entry name" value="Thiolase-like"/>
</dbReference>
<evidence type="ECO:0000256" key="4">
    <source>
        <dbReference type="ARBA" id="ARBA00023315"/>
    </source>
</evidence>
<feature type="domain" description="FAE" evidence="5">
    <location>
        <begin position="192"/>
        <end position="474"/>
    </location>
</feature>
<dbReference type="Proteomes" id="UP001418222">
    <property type="component" value="Unassembled WGS sequence"/>
</dbReference>
<organism evidence="7 8">
    <name type="scientific">Platanthera zijinensis</name>
    <dbReference type="NCBI Taxonomy" id="2320716"/>
    <lineage>
        <taxon>Eukaryota</taxon>
        <taxon>Viridiplantae</taxon>
        <taxon>Streptophyta</taxon>
        <taxon>Embryophyta</taxon>
        <taxon>Tracheophyta</taxon>
        <taxon>Spermatophyta</taxon>
        <taxon>Magnoliopsida</taxon>
        <taxon>Liliopsida</taxon>
        <taxon>Asparagales</taxon>
        <taxon>Orchidaceae</taxon>
        <taxon>Orchidoideae</taxon>
        <taxon>Orchideae</taxon>
        <taxon>Orchidinae</taxon>
        <taxon>Platanthera</taxon>
    </lineage>
</organism>
<gene>
    <name evidence="7" type="primary">HIC</name>
    <name evidence="7" type="ORF">KSP39_PZI006215</name>
</gene>
<evidence type="ECO:0000313" key="7">
    <source>
        <dbReference type="EMBL" id="KAK8949146.1"/>
    </source>
</evidence>
<dbReference type="InterPro" id="IPR012392">
    <property type="entry name" value="3-ktacl-CoA_syn"/>
</dbReference>
<dbReference type="Pfam" id="PF08541">
    <property type="entry name" value="ACP_syn_III_C"/>
    <property type="match status" value="1"/>
</dbReference>
<dbReference type="InterPro" id="IPR013747">
    <property type="entry name" value="ACP_syn_III_C"/>
</dbReference>
<evidence type="ECO:0000256" key="3">
    <source>
        <dbReference type="ARBA" id="ARBA00022679"/>
    </source>
</evidence>
<name>A0AAP0BTT6_9ASPA</name>
<evidence type="ECO:0000259" key="6">
    <source>
        <dbReference type="Pfam" id="PF08541"/>
    </source>
</evidence>
<dbReference type="CDD" id="cd00831">
    <property type="entry name" value="CHS_like"/>
    <property type="match status" value="1"/>
</dbReference>
<comment type="caution">
    <text evidence="7">The sequence shown here is derived from an EMBL/GenBank/DDBJ whole genome shotgun (WGS) entry which is preliminary data.</text>
</comment>
<keyword evidence="4" id="KW-0012">Acyltransferase</keyword>
<dbReference type="GO" id="GO:0009922">
    <property type="term" value="F:fatty acid elongase activity"/>
    <property type="evidence" value="ECO:0007669"/>
    <property type="project" value="UniProtKB-EC"/>
</dbReference>
<evidence type="ECO:0000259" key="5">
    <source>
        <dbReference type="Pfam" id="PF08392"/>
    </source>
</evidence>
<keyword evidence="8" id="KW-1185">Reference proteome</keyword>
<dbReference type="Pfam" id="PF08392">
    <property type="entry name" value="FAE1_CUT1_RppA"/>
    <property type="match status" value="1"/>
</dbReference>
<proteinExistence type="inferred from homology"/>
<evidence type="ECO:0000256" key="2">
    <source>
        <dbReference type="ARBA" id="ARBA00012307"/>
    </source>
</evidence>
<dbReference type="EC" id="2.3.1.199" evidence="2"/>
<dbReference type="EMBL" id="JBBWWQ010000004">
    <property type="protein sequence ID" value="KAK8949146.1"/>
    <property type="molecule type" value="Genomic_DNA"/>
</dbReference>
<dbReference type="AlphaFoldDB" id="A0AAP0BTT6"/>
<dbReference type="GO" id="GO:0016020">
    <property type="term" value="C:membrane"/>
    <property type="evidence" value="ECO:0007669"/>
    <property type="project" value="InterPro"/>
</dbReference>
<sequence length="611" mass="67183">MDWYIAQVPSETSLHKGPFGRTTFLNATLSQKHMRAIAHTRLPRDLARCVEYNVMWQLARLDCVQQAVGSQKVTERTELLSVDLAKTGEVRTRVEFAESGVIHFQNFCLRFPLGPVNYFSAFPIFREGAPTTDVDSRSGWVLPFNRPSSILLLPLLTLTLILTFHHLHPFLSLPTLISLALVAAAAAAYLSANRSLPVLLLNYSCHLPEPEHRSTFDLCEYFGMSSRRYSVESADFMRAIYRKSGLGDETYAPPYFFQTDPEARFEFAVVEAEDGMFSAVASLLSKAAVAPERISHVVVACSMFSPAPSLASHLVSRFGFPPGVKTYNLSGMGCSAGTVGMDLAAQILRRSTGYALLVVTESTGLNWYYGDNRHMLVTNCIFRVGTAAVLLTSDAAARPAAKFELLHTLRSHHGADDAAYNAAIQADDGNGGIGVALTKDLVRVAGAALRSHISTIAPRVLPASELLRYAWRFASSLARGEKAAARAHVPDFTKAFEHMCIHSGGKAVIDAIGRIMGFDERVTEAARMSLHRFGNTSSSLVFYELGYFEAKGRIRRGDRVWMLAFGTGFKACSTVWRALRDGSMDPDSPWRGCVHRYPVNLTTRAPKVGKI</sequence>
<feature type="domain" description="Beta-ketoacyl-[acyl-carrier-protein] synthase III C-terminal" evidence="6">
    <location>
        <begin position="497"/>
        <end position="577"/>
    </location>
</feature>
<evidence type="ECO:0000313" key="8">
    <source>
        <dbReference type="Proteomes" id="UP001418222"/>
    </source>
</evidence>
<comment type="similarity">
    <text evidence="1">Belongs to the thiolase-like superfamily. Chalcone/stilbene synthases family.</text>
</comment>
<dbReference type="Gene3D" id="3.40.47.10">
    <property type="match status" value="2"/>
</dbReference>
<dbReference type="InterPro" id="IPR013601">
    <property type="entry name" value="FAE1_typ3_polyketide_synth"/>
</dbReference>
<dbReference type="SUPFAM" id="SSF53901">
    <property type="entry name" value="Thiolase-like"/>
    <property type="match status" value="2"/>
</dbReference>
<reference evidence="7 8" key="1">
    <citation type="journal article" date="2022" name="Nat. Plants">
        <title>Genomes of leafy and leafless Platanthera orchids illuminate the evolution of mycoheterotrophy.</title>
        <authorList>
            <person name="Li M.H."/>
            <person name="Liu K.W."/>
            <person name="Li Z."/>
            <person name="Lu H.C."/>
            <person name="Ye Q.L."/>
            <person name="Zhang D."/>
            <person name="Wang J.Y."/>
            <person name="Li Y.F."/>
            <person name="Zhong Z.M."/>
            <person name="Liu X."/>
            <person name="Yu X."/>
            <person name="Liu D.K."/>
            <person name="Tu X.D."/>
            <person name="Liu B."/>
            <person name="Hao Y."/>
            <person name="Liao X.Y."/>
            <person name="Jiang Y.T."/>
            <person name="Sun W.H."/>
            <person name="Chen J."/>
            <person name="Chen Y.Q."/>
            <person name="Ai Y."/>
            <person name="Zhai J.W."/>
            <person name="Wu S.S."/>
            <person name="Zhou Z."/>
            <person name="Hsiao Y.Y."/>
            <person name="Wu W.L."/>
            <person name="Chen Y.Y."/>
            <person name="Lin Y.F."/>
            <person name="Hsu J.L."/>
            <person name="Li C.Y."/>
            <person name="Wang Z.W."/>
            <person name="Zhao X."/>
            <person name="Zhong W.Y."/>
            <person name="Ma X.K."/>
            <person name="Ma L."/>
            <person name="Huang J."/>
            <person name="Chen G.Z."/>
            <person name="Huang M.Z."/>
            <person name="Huang L."/>
            <person name="Peng D.H."/>
            <person name="Luo Y.B."/>
            <person name="Zou S.Q."/>
            <person name="Chen S.P."/>
            <person name="Lan S."/>
            <person name="Tsai W.C."/>
            <person name="Van de Peer Y."/>
            <person name="Liu Z.J."/>
        </authorList>
    </citation>
    <scope>NUCLEOTIDE SEQUENCE [LARGE SCALE GENOMIC DNA]</scope>
    <source>
        <strain evidence="7">Lor287</strain>
    </source>
</reference>
<keyword evidence="3" id="KW-0808">Transferase</keyword>
<evidence type="ECO:0000256" key="1">
    <source>
        <dbReference type="ARBA" id="ARBA00005531"/>
    </source>
</evidence>
<dbReference type="PANTHER" id="PTHR31561">
    <property type="entry name" value="3-KETOACYL-COA SYNTHASE"/>
    <property type="match status" value="1"/>
</dbReference>
<dbReference type="GO" id="GO:0006633">
    <property type="term" value="P:fatty acid biosynthetic process"/>
    <property type="evidence" value="ECO:0007669"/>
    <property type="project" value="InterPro"/>
</dbReference>
<protein>
    <recommendedName>
        <fullName evidence="2">very-long-chain 3-oxoacyl-CoA synthase</fullName>
        <ecNumber evidence="2">2.3.1.199</ecNumber>
    </recommendedName>
</protein>